<feature type="region of interest" description="Disordered" evidence="10">
    <location>
        <begin position="1"/>
        <end position="33"/>
    </location>
</feature>
<evidence type="ECO:0000256" key="6">
    <source>
        <dbReference type="ARBA" id="ARBA00022949"/>
    </source>
</evidence>
<dbReference type="GO" id="GO:0005886">
    <property type="term" value="C:plasma membrane"/>
    <property type="evidence" value="ECO:0007669"/>
    <property type="project" value="TreeGrafter"/>
</dbReference>
<evidence type="ECO:0000256" key="5">
    <source>
        <dbReference type="ARBA" id="ARBA00022553"/>
    </source>
</evidence>
<dbReference type="CDD" id="cd13184">
    <property type="entry name" value="FERM_C_4_1_family"/>
    <property type="match status" value="1"/>
</dbReference>
<feature type="compositionally biased region" description="Basic and acidic residues" evidence="10">
    <location>
        <begin position="468"/>
        <end position="478"/>
    </location>
</feature>
<dbReference type="InterPro" id="IPR018980">
    <property type="entry name" value="FERM_PH-like_C"/>
</dbReference>
<feature type="compositionally biased region" description="Low complexity" evidence="10">
    <location>
        <begin position="663"/>
        <end position="673"/>
    </location>
</feature>
<dbReference type="FunFam" id="1.20.80.10:FF:000001">
    <property type="entry name" value="Erythrocyte membrane protein band 4.1"/>
    <property type="match status" value="1"/>
</dbReference>
<feature type="domain" description="FERM" evidence="11">
    <location>
        <begin position="36"/>
        <end position="317"/>
    </location>
</feature>
<organism evidence="12 13">
    <name type="scientific">Frieseomelitta varia</name>
    <dbReference type="NCBI Taxonomy" id="561572"/>
    <lineage>
        <taxon>Eukaryota</taxon>
        <taxon>Metazoa</taxon>
        <taxon>Ecdysozoa</taxon>
        <taxon>Arthropoda</taxon>
        <taxon>Hexapoda</taxon>
        <taxon>Insecta</taxon>
        <taxon>Pterygota</taxon>
        <taxon>Neoptera</taxon>
        <taxon>Endopterygota</taxon>
        <taxon>Hymenoptera</taxon>
        <taxon>Apocrita</taxon>
        <taxon>Aculeata</taxon>
        <taxon>Apoidea</taxon>
        <taxon>Anthophila</taxon>
        <taxon>Apidae</taxon>
        <taxon>Frieseomelitta</taxon>
    </lineage>
</organism>
<dbReference type="SMART" id="SM01195">
    <property type="entry name" value="FA"/>
    <property type="match status" value="1"/>
</dbReference>
<feature type="compositionally biased region" description="Basic and acidic residues" evidence="10">
    <location>
        <begin position="495"/>
        <end position="543"/>
    </location>
</feature>
<feature type="compositionally biased region" description="Polar residues" evidence="10">
    <location>
        <begin position="753"/>
        <end position="766"/>
    </location>
</feature>
<dbReference type="SMART" id="SM00295">
    <property type="entry name" value="B41"/>
    <property type="match status" value="1"/>
</dbReference>
<dbReference type="InterPro" id="IPR019748">
    <property type="entry name" value="FERM_central"/>
</dbReference>
<evidence type="ECO:0000256" key="3">
    <source>
        <dbReference type="ARBA" id="ARBA00022025"/>
    </source>
</evidence>
<feature type="region of interest" description="Disordered" evidence="10">
    <location>
        <begin position="565"/>
        <end position="702"/>
    </location>
</feature>
<evidence type="ECO:0000259" key="11">
    <source>
        <dbReference type="PROSITE" id="PS50057"/>
    </source>
</evidence>
<evidence type="ECO:0000313" key="12">
    <source>
        <dbReference type="EMBL" id="KAF3423735.1"/>
    </source>
</evidence>
<comment type="subcellular location">
    <subcellularLocation>
        <location evidence="2">Cell junction</location>
        <location evidence="2">Adherens junction</location>
    </subcellularLocation>
    <subcellularLocation>
        <location evidence="9">Cell projection</location>
        <location evidence="9">Rhabdomere</location>
    </subcellularLocation>
    <subcellularLocation>
        <location evidence="1">Cytoplasm</location>
        <location evidence="1">Cytoskeleton</location>
    </subcellularLocation>
</comment>
<dbReference type="GO" id="GO:0005856">
    <property type="term" value="C:cytoskeleton"/>
    <property type="evidence" value="ECO:0007669"/>
    <property type="project" value="UniProtKB-SubCell"/>
</dbReference>
<dbReference type="Gene3D" id="3.10.20.90">
    <property type="entry name" value="Phosphatidylinositol 3-kinase Catalytic Subunit, Chain A, domain 1"/>
    <property type="match status" value="1"/>
</dbReference>
<dbReference type="Proteomes" id="UP000655588">
    <property type="component" value="Unassembled WGS sequence"/>
</dbReference>
<dbReference type="InterPro" id="IPR000798">
    <property type="entry name" value="Ez/rad/moesin-like"/>
</dbReference>
<dbReference type="Pfam" id="PF00373">
    <property type="entry name" value="FERM_M"/>
    <property type="match status" value="1"/>
</dbReference>
<dbReference type="SUPFAM" id="SSF47031">
    <property type="entry name" value="Second domain of FERM"/>
    <property type="match status" value="1"/>
</dbReference>
<dbReference type="PRINTS" id="PR00935">
    <property type="entry name" value="BAND41"/>
</dbReference>
<feature type="region of interest" description="Disordered" evidence="10">
    <location>
        <begin position="739"/>
        <end position="766"/>
    </location>
</feature>
<feature type="compositionally biased region" description="Basic and acidic residues" evidence="10">
    <location>
        <begin position="573"/>
        <end position="662"/>
    </location>
</feature>
<dbReference type="Gene3D" id="2.30.29.30">
    <property type="entry name" value="Pleckstrin-homology domain (PH domain)/Phosphotyrosine-binding domain (PTB)"/>
    <property type="match status" value="1"/>
</dbReference>
<dbReference type="FunFam" id="2.30.29.30:FF:000001">
    <property type="entry name" value="Erythrocyte membrane protein band 4.1"/>
    <property type="match status" value="1"/>
</dbReference>
<dbReference type="GO" id="GO:0005912">
    <property type="term" value="C:adherens junction"/>
    <property type="evidence" value="ECO:0007669"/>
    <property type="project" value="UniProtKB-SubCell"/>
</dbReference>
<keyword evidence="4" id="KW-0963">Cytoplasm</keyword>
<comment type="caution">
    <text evidence="12">The sequence shown here is derived from an EMBL/GenBank/DDBJ whole genome shotgun (WGS) entry which is preliminary data.</text>
</comment>
<dbReference type="Pfam" id="PF05902">
    <property type="entry name" value="4_1_CTD"/>
    <property type="match status" value="1"/>
</dbReference>
<dbReference type="InterPro" id="IPR029071">
    <property type="entry name" value="Ubiquitin-like_domsf"/>
</dbReference>
<proteinExistence type="predicted"/>
<dbReference type="Pfam" id="PF09379">
    <property type="entry name" value="FERM_N"/>
    <property type="match status" value="1"/>
</dbReference>
<feature type="compositionally biased region" description="Low complexity" evidence="10">
    <location>
        <begin position="786"/>
        <end position="799"/>
    </location>
</feature>
<evidence type="ECO:0000256" key="2">
    <source>
        <dbReference type="ARBA" id="ARBA00004536"/>
    </source>
</evidence>
<feature type="compositionally biased region" description="Basic and acidic residues" evidence="10">
    <location>
        <begin position="739"/>
        <end position="752"/>
    </location>
</feature>
<dbReference type="PANTHER" id="PTHR23280:SF21">
    <property type="entry name" value="PROTEIN 4.1 HOMOLOG"/>
    <property type="match status" value="1"/>
</dbReference>
<evidence type="ECO:0000313" key="13">
    <source>
        <dbReference type="Proteomes" id="UP000655588"/>
    </source>
</evidence>
<keyword evidence="5" id="KW-0597">Phosphoprotein</keyword>
<feature type="region of interest" description="Disordered" evidence="10">
    <location>
        <begin position="341"/>
        <end position="543"/>
    </location>
</feature>
<dbReference type="InterPro" id="IPR019749">
    <property type="entry name" value="Band_41_domain"/>
</dbReference>
<keyword evidence="8" id="KW-0206">Cytoskeleton</keyword>
<dbReference type="FunFam" id="3.10.20.90:FF:000002">
    <property type="entry name" value="Erythrocyte protein band 4.1-like 3"/>
    <property type="match status" value="1"/>
</dbReference>
<gene>
    <name evidence="12" type="ORF">E2986_09349</name>
</gene>
<name>A0A833RUF4_9HYME</name>
<protein>
    <recommendedName>
        <fullName evidence="3">Moesin/ezrin/radixin homolog 1</fullName>
    </recommendedName>
</protein>
<dbReference type="Gene3D" id="1.20.80.10">
    <property type="match status" value="1"/>
</dbReference>
<dbReference type="PRINTS" id="PR00661">
    <property type="entry name" value="ERMFAMILY"/>
</dbReference>
<dbReference type="CDD" id="cd14473">
    <property type="entry name" value="FERM_B-lobe"/>
    <property type="match status" value="1"/>
</dbReference>
<dbReference type="SUPFAM" id="SSF54236">
    <property type="entry name" value="Ubiquitin-like"/>
    <property type="match status" value="1"/>
</dbReference>
<dbReference type="InterPro" id="IPR008379">
    <property type="entry name" value="Band_4.1_C"/>
</dbReference>
<dbReference type="GO" id="GO:0005198">
    <property type="term" value="F:structural molecule activity"/>
    <property type="evidence" value="ECO:0007669"/>
    <property type="project" value="InterPro"/>
</dbReference>
<dbReference type="SMART" id="SM01196">
    <property type="entry name" value="FERM_C"/>
    <property type="match status" value="1"/>
</dbReference>
<evidence type="ECO:0000256" key="8">
    <source>
        <dbReference type="ARBA" id="ARBA00023212"/>
    </source>
</evidence>
<feature type="compositionally biased region" description="Basic and acidic residues" evidence="10">
    <location>
        <begin position="341"/>
        <end position="360"/>
    </location>
</feature>
<sequence>MPEEQKSAGGQPEVTAENGTGTNSPTKSPVSKGKTALARITLLDGSVKDFHIDRKAKGQELLDMICQSMNLMEKDYFGLIYEDRHDTRNWLDLDKRIAKFVKNEPWKFNFEVKFYPPDPAQLQEDITRYQLCLQIRNDIITGRLPCSFVTHALLGSYLVQSEVGDYDPDEHGRTYLKDFKFAPNQTPELVEKVMDLHKTHKGQTPAEAELHYLENAKKLAMYGVDLHPAKDSEGVDIMLGVCSSGLLVYRDRLRINRFAWPKILKISYKRHNFYIKIRPGEFEQFESTIGFKLANHRAAKKLWKVCVEHHTFFRLMSPEPVKKVGLLPHLGSRFRYSGRTHYETKKTPIDRQPPKFERSLSGRRPTSRSMDALGGPKQVESYGSEPSKRHTMSYEPEMIPDMEHIDQRPSPIKKQKEKLTRKTSAGTTSASSTSSLEGEYDADRGKKKPVGGIAVLPPGGLFKKKKDKQNESEKENHNDLNNSDLINESAIIDNNDVKSSKKELKKKDKETSEKSAIFDKNEIKSPSKKELKKKEKETPERSAFIDELKSLTKRDLKKKDKEIAEKSAALENNEIKPLSKKELKKREKEMLEKKDKETSEKKDKETSEKKDKEISGKKEKEISEKKDKDTLEKKDKETLGKKDKETPEKKDKETSEKKDKETTTPTIVKTTTKQSVVKDQEGVTQNIEEKVEDLTPGGTGQVTVSTQINKAETSDDGRAPYMTATAVTTRTATMHEDLEKNQKTSQVEEKTVAHTTATSATRQEQRVVTQEVRTTSHVLSGEQLFSRRLSTSSSSSDDSGTPIDLEDDQQAFYNQYYQGDPAGVETETHVYKGEPENNVTTTTTVPLTATETRKVAVESEDGMYSATGEIVSSQTISSKTRTVETITYKTERDGVVETRVEQKITIQSDGDPIDHDRALAEAIQEAAAMNPDMTVEKIEIQQQTAQIGYYSTCENKLKM</sequence>
<dbReference type="Pfam" id="PF09380">
    <property type="entry name" value="FERM_C"/>
    <property type="match status" value="1"/>
</dbReference>
<dbReference type="GO" id="GO:0016028">
    <property type="term" value="C:rhabdomere"/>
    <property type="evidence" value="ECO:0007669"/>
    <property type="project" value="UniProtKB-SubCell"/>
</dbReference>
<dbReference type="PIRSF" id="PIRSF002304">
    <property type="entry name" value="Membrane_skeletal_4_1"/>
    <property type="match status" value="1"/>
</dbReference>
<evidence type="ECO:0000256" key="9">
    <source>
        <dbReference type="ARBA" id="ARBA00043944"/>
    </source>
</evidence>
<dbReference type="AlphaFoldDB" id="A0A833RUF4"/>
<dbReference type="PANTHER" id="PTHR23280">
    <property type="entry name" value="4.1 G PROTEIN"/>
    <property type="match status" value="1"/>
</dbReference>
<reference evidence="12" key="1">
    <citation type="submission" date="2019-11" db="EMBL/GenBank/DDBJ databases">
        <title>The nuclear and mitochondrial genomes of Frieseomelitta varia - a highly eusocial stingless bee (Meliponini) with a permanently sterile worker caste.</title>
        <authorList>
            <person name="Freitas F.C.P."/>
            <person name="Lourenco A.P."/>
            <person name="Nunes F.M.F."/>
            <person name="Paschoal A.R."/>
            <person name="Abreu F.C.P."/>
            <person name="Barbin F.O."/>
            <person name="Bataglia L."/>
            <person name="Cardoso-Junior C.A.M."/>
            <person name="Cervoni M.S."/>
            <person name="Silva S.R."/>
            <person name="Dalarmi F."/>
            <person name="Del Lama M.A."/>
            <person name="Depintor T.S."/>
            <person name="Ferreira K.M."/>
            <person name="Goria P.S."/>
            <person name="Jaskot M.C."/>
            <person name="Lago D.C."/>
            <person name="Luna-Lucena D."/>
            <person name="Moda L.M."/>
            <person name="Nascimento L."/>
            <person name="Pedrino M."/>
            <person name="Rabico F.O."/>
            <person name="Sanches F.C."/>
            <person name="Santos D.E."/>
            <person name="Santos C.G."/>
            <person name="Vieira J."/>
            <person name="Lopes T.F."/>
            <person name="Barchuk A.R."/>
            <person name="Hartfelder K."/>
            <person name="Simoes Z.L.P."/>
            <person name="Bitondi M.M.G."/>
            <person name="Pinheiro D.G."/>
        </authorList>
    </citation>
    <scope>NUCLEOTIDE SEQUENCE</scope>
    <source>
        <strain evidence="12">USP_RPSP 00005682</strain>
        <tissue evidence="12">Whole individual</tissue>
    </source>
</reference>
<keyword evidence="6" id="KW-0965">Cell junction</keyword>
<dbReference type="InterPro" id="IPR018979">
    <property type="entry name" value="FERM_N"/>
</dbReference>
<dbReference type="InterPro" id="IPR014352">
    <property type="entry name" value="FERM/acyl-CoA-bd_prot_sf"/>
</dbReference>
<accession>A0A833RUF4</accession>
<dbReference type="InterPro" id="IPR014847">
    <property type="entry name" value="FA"/>
</dbReference>
<evidence type="ECO:0000256" key="1">
    <source>
        <dbReference type="ARBA" id="ARBA00004245"/>
    </source>
</evidence>
<dbReference type="GO" id="GO:0030182">
    <property type="term" value="P:neuron differentiation"/>
    <property type="evidence" value="ECO:0007669"/>
    <property type="project" value="UniProtKB-ARBA"/>
</dbReference>
<feature type="compositionally biased region" description="Low complexity" evidence="10">
    <location>
        <begin position="423"/>
        <end position="435"/>
    </location>
</feature>
<dbReference type="PROSITE" id="PS50057">
    <property type="entry name" value="FERM_3"/>
    <property type="match status" value="1"/>
</dbReference>
<evidence type="ECO:0000256" key="10">
    <source>
        <dbReference type="SAM" id="MobiDB-lite"/>
    </source>
</evidence>
<dbReference type="InterPro" id="IPR035963">
    <property type="entry name" value="FERM_2"/>
</dbReference>
<dbReference type="GO" id="GO:0003779">
    <property type="term" value="F:actin binding"/>
    <property type="evidence" value="ECO:0007669"/>
    <property type="project" value="UniProtKB-KW"/>
</dbReference>
<dbReference type="InterPro" id="IPR011993">
    <property type="entry name" value="PH-like_dom_sf"/>
</dbReference>
<feature type="compositionally biased region" description="Basic and acidic residues" evidence="10">
    <location>
        <begin position="676"/>
        <end position="693"/>
    </location>
</feature>
<feature type="region of interest" description="Disordered" evidence="10">
    <location>
        <begin position="786"/>
        <end position="805"/>
    </location>
</feature>
<dbReference type="Pfam" id="PF08736">
    <property type="entry name" value="FA"/>
    <property type="match status" value="1"/>
</dbReference>
<keyword evidence="7" id="KW-0009">Actin-binding</keyword>
<feature type="compositionally biased region" description="Basic residues" evidence="10">
    <location>
        <begin position="411"/>
        <end position="421"/>
    </location>
</feature>
<keyword evidence="13" id="KW-1185">Reference proteome</keyword>
<evidence type="ECO:0000256" key="7">
    <source>
        <dbReference type="ARBA" id="ARBA00023203"/>
    </source>
</evidence>
<dbReference type="InterPro" id="IPR019747">
    <property type="entry name" value="FERM_CS"/>
</dbReference>
<feature type="compositionally biased region" description="Polar residues" evidence="10">
    <location>
        <begin position="17"/>
        <end position="29"/>
    </location>
</feature>
<evidence type="ECO:0000256" key="4">
    <source>
        <dbReference type="ARBA" id="ARBA00022490"/>
    </source>
</evidence>
<dbReference type="GO" id="GO:0009887">
    <property type="term" value="P:animal organ morphogenesis"/>
    <property type="evidence" value="ECO:0007669"/>
    <property type="project" value="UniProtKB-ARBA"/>
</dbReference>
<dbReference type="InterPro" id="IPR000299">
    <property type="entry name" value="FERM_domain"/>
</dbReference>
<dbReference type="SUPFAM" id="SSF50729">
    <property type="entry name" value="PH domain-like"/>
    <property type="match status" value="1"/>
</dbReference>
<dbReference type="EMBL" id="WNWW01000544">
    <property type="protein sequence ID" value="KAF3423735.1"/>
    <property type="molecule type" value="Genomic_DNA"/>
</dbReference>
<dbReference type="PROSITE" id="PS00661">
    <property type="entry name" value="FERM_2"/>
    <property type="match status" value="1"/>
</dbReference>
<dbReference type="GO" id="GO:0031032">
    <property type="term" value="P:actomyosin structure organization"/>
    <property type="evidence" value="ECO:0007669"/>
    <property type="project" value="TreeGrafter"/>
</dbReference>